<dbReference type="RefSeq" id="WP_218546682.1">
    <property type="nucleotide sequence ID" value="NZ_JAGSPD010000009.1"/>
</dbReference>
<dbReference type="Proteomes" id="UP001138894">
    <property type="component" value="Unassembled WGS sequence"/>
</dbReference>
<reference evidence="1" key="1">
    <citation type="submission" date="2021-04" db="EMBL/GenBank/DDBJ databases">
        <authorList>
            <person name="Pira H."/>
            <person name="Risdian C."/>
            <person name="Wink J."/>
        </authorList>
    </citation>
    <scope>NUCLEOTIDE SEQUENCE</scope>
    <source>
        <strain evidence="1">WHY3</strain>
    </source>
</reference>
<gene>
    <name evidence="1" type="ORF">KCG49_11540</name>
</gene>
<dbReference type="InterPro" id="IPR046525">
    <property type="entry name" value="DUF6702"/>
</dbReference>
<dbReference type="Pfam" id="PF20420">
    <property type="entry name" value="DUF6702"/>
    <property type="match status" value="1"/>
</dbReference>
<sequence>MKLLKLTIIFLILPVLLSNTKEHEYYVSVTKIEYAKKQQSLQIISQIFIDDFEALLRKRYDENITLAPDSDSRIINTYMERYLSDKLNIKVNGSILNFNFIGKEYKDDITYCYLEIEDISNIKSIEVINRALFDLFPEQQNIVRLKMLGENRSFLLVPDNDKCMLNFN</sequence>
<comment type="caution">
    <text evidence="1">The sequence shown here is derived from an EMBL/GenBank/DDBJ whole genome shotgun (WGS) entry which is preliminary data.</text>
</comment>
<keyword evidence="2" id="KW-1185">Reference proteome</keyword>
<dbReference type="EMBL" id="JAGSPD010000009">
    <property type="protein sequence ID" value="MBV7269820.1"/>
    <property type="molecule type" value="Genomic_DNA"/>
</dbReference>
<evidence type="ECO:0000313" key="2">
    <source>
        <dbReference type="Proteomes" id="UP001138894"/>
    </source>
</evidence>
<dbReference type="AlphaFoldDB" id="A0A9X1F9J9"/>
<proteinExistence type="predicted"/>
<evidence type="ECO:0000313" key="1">
    <source>
        <dbReference type="EMBL" id="MBV7269820.1"/>
    </source>
</evidence>
<protein>
    <submittedName>
        <fullName evidence="1">Peptidase E</fullName>
    </submittedName>
</protein>
<organism evidence="1 2">
    <name type="scientific">Winogradskyella luteola</name>
    <dbReference type="NCBI Taxonomy" id="2828330"/>
    <lineage>
        <taxon>Bacteria</taxon>
        <taxon>Pseudomonadati</taxon>
        <taxon>Bacteroidota</taxon>
        <taxon>Flavobacteriia</taxon>
        <taxon>Flavobacteriales</taxon>
        <taxon>Flavobacteriaceae</taxon>
        <taxon>Winogradskyella</taxon>
    </lineage>
</organism>
<name>A0A9X1F9J9_9FLAO</name>
<accession>A0A9X1F9J9</accession>